<keyword evidence="7 33" id="KW-1168">Fusion of virus membrane with host membrane</keyword>
<dbReference type="InterPro" id="IPR036377">
    <property type="entry name" value="Gp120_core_sf"/>
</dbReference>
<feature type="domain" description="Retroviral envelope protein GP41-like" evidence="37">
    <location>
        <begin position="535"/>
        <end position="724"/>
    </location>
</feature>
<keyword evidence="11 33" id="KW-0945">Host-virus interaction</keyword>
<feature type="domain" description="Human immunodeficiency virus 1 envelope glycoprotein Gp120" evidence="36">
    <location>
        <begin position="31"/>
        <end position="133"/>
    </location>
</feature>
<evidence type="ECO:0000313" key="40">
    <source>
        <dbReference type="EMBL" id="ADZ34402.1"/>
    </source>
</evidence>
<keyword evidence="20 33" id="KW-0261">Viral envelope protein</keyword>
<evidence type="ECO:0000313" key="41">
    <source>
        <dbReference type="EMBL" id="ADZ34416.1"/>
    </source>
</evidence>
<comment type="miscellaneous">
    <text evidence="33">HIV-1 lineages are divided in three main groups, M (for Major), O (for Outlier), and N (for New, or Non-M, Non-O). The vast majority of strains found worldwide belong to the group M. Group O seems to be endemic to and largely confined to Cameroon and neighboring countries in West Central Africa, where these viruses represent a small minority of HIV-1 strains. The group N is represented by a limited number of isolates from Cameroonian persons. The group M is further subdivided in 9 clades or subtypes (A to D, F to H, J and K).</text>
</comment>
<dbReference type="GO" id="GO:0019031">
    <property type="term" value="C:viral envelope"/>
    <property type="evidence" value="ECO:0007669"/>
    <property type="project" value="UniProtKB-KW"/>
</dbReference>
<comment type="function">
    <text evidence="33">Surface protein gp120: Attaches the virus to the host lymphoid cell by binding to the primary receptor CD4. This interaction induces a structural rearrangement creating a high affinity binding site for a chemokine coreceptor like CXCR4 and/or CCR5. Acts as a ligand for CD209/DC-SIGN and CLEC4M/DC-SIGNR, which are respectively found on dendritic cells (DCs), and on endothelial cells of liver sinusoids and lymph node sinuses. These interactions allow capture of viral particles at mucosal surfaces by these cells and subsequent transmission to permissive cells. HIV subverts the migration properties of dendritic cells to gain access to CD4+ T-cells in lymph nodes. Virus transmission to permissive T-cells occurs either in trans (without DCs infection, through viral capture and transmission), or in cis (following DCs productive infection, through the usual CD4-gp120 interaction), thereby inducing a robust infection. In trans infection, bound virions remain infectious over days and it is proposed that they are not degraded, but protected in non-lysosomal acidic organelles within the DCs close to the cell membrane thus contributing to the viral infectious potential during DCs' migration from the periphery to the lymphoid tissues. On arrival at lymphoid tissues, intact virions recycle back to DCs' cell surface allowing virus transmission to CD4+ T-cells.</text>
</comment>
<feature type="region of interest" description="CD4-binding loop" evidence="33">
    <location>
        <begin position="367"/>
        <end position="377"/>
    </location>
</feature>
<comment type="domain">
    <text evidence="33">The YXXL motif is involved in determining the exact site of viral release at the surface of infected mononuclear cells and promotes endocytosis. YXXL and di-leucine endocytosis motifs interact directly or indirectly with the clathrin adapter complexes, opperate independently, and their activities are not additive.</text>
</comment>
<evidence type="ECO:0000256" key="23">
    <source>
        <dbReference type="ARBA" id="ARBA00023046"/>
    </source>
</evidence>
<feature type="disulfide bond" evidence="33">
    <location>
        <begin position="603"/>
        <end position="609"/>
    </location>
</feature>
<comment type="subcellular location">
    <molecule>Transmembrane protein gp41</molecule>
    <subcellularLocation>
        <location evidence="33">Virion membrane</location>
        <topology evidence="33">Single-pass type I membrane protein</topology>
    </subcellularLocation>
    <subcellularLocation>
        <location evidence="33">Host cell membrane</location>
        <topology evidence="33">Single-pass type I membrane protein</topology>
    </subcellularLocation>
    <subcellularLocation>
        <location evidence="33">Host endosome membrane</location>
        <topology evidence="33">Single-pass type I membrane protein</topology>
    </subcellularLocation>
    <text evidence="33">It is probably concentrated at the site of budding and incorporated into the virions possibly by contacts between the cytoplasmic tail of Env and the N-terminus of Gag.</text>
</comment>
<dbReference type="HAMAP" id="MF_04083">
    <property type="entry name" value="HIV_ENV"/>
    <property type="match status" value="1"/>
</dbReference>
<keyword evidence="19 33" id="KW-1043">Host membrane</keyword>
<reference evidence="38" key="1">
    <citation type="journal article" date="2011" name="Nat. Med.">
        <title>Genetic impact of vaccination on breakthrough HIV-1 sequences from the STEP trial.</title>
        <authorList>
            <person name="Rolland M."/>
            <person name="Tovanabutra S."/>
            <person name="deCamp A.C."/>
            <person name="Frahm N."/>
            <person name="Gilbert P.B."/>
            <person name="Sanders-Buell E."/>
            <person name="Heath L."/>
            <person name="Magaret C.A."/>
            <person name="Bose M."/>
            <person name="Bradfield A."/>
            <person name="O'Sullivan A."/>
            <person name="Crossler J."/>
            <person name="Jones T."/>
            <person name="Nau M."/>
            <person name="Wong K."/>
            <person name="Zhao H."/>
            <person name="Raugi D.N."/>
            <person name="Sorensen S."/>
            <person name="Stoddard J.N."/>
            <person name="Maust B.S."/>
            <person name="Deng W."/>
            <person name="Hural J."/>
            <person name="Dubey S."/>
            <person name="Michael N.L."/>
            <person name="Shiver J."/>
            <person name="Corey L."/>
            <person name="Li F."/>
            <person name="Self S.G."/>
            <person name="Kim J."/>
            <person name="Buchbinder S."/>
            <person name="Casimiro D.R."/>
            <person name="Robertson M.N."/>
            <person name="Duerr A."/>
            <person name="McElrath M.J."/>
            <person name="McCutchan F.E."/>
            <person name="Mullins J.I."/>
        </authorList>
    </citation>
    <scope>NUCLEOTIDE SEQUENCE</scope>
    <source>
        <strain evidence="41">502-0388_RH03</strain>
        <strain evidence="42">502-0388_RH04</strain>
        <strain evidence="43">502-0388_RH05</strain>
        <strain evidence="38">502-0388_RH06</strain>
        <strain evidence="39">502-0388_RH07</strain>
        <strain evidence="40">502-0388_RH09</strain>
        <strain evidence="44">502-0388_RH10</strain>
    </source>
</reference>
<keyword evidence="8 33" id="KW-1170">Fusion of virus membrane with host endosomal membrane</keyword>
<dbReference type="GO" id="GO:0044175">
    <property type="term" value="C:host cell endosome membrane"/>
    <property type="evidence" value="ECO:0007669"/>
    <property type="project" value="UniProtKB-SubCell"/>
</dbReference>
<dbReference type="EMBL" id="JF320315">
    <property type="protein sequence ID" value="ADZ34376.1"/>
    <property type="molecule type" value="Genomic_RNA"/>
</dbReference>
<evidence type="ECO:0000256" key="3">
    <source>
        <dbReference type="ARBA" id="ARBA00004505"/>
    </source>
</evidence>
<evidence type="ECO:0000313" key="43">
    <source>
        <dbReference type="EMBL" id="ADZ34428.1"/>
    </source>
</evidence>
<comment type="subunit">
    <text evidence="33">The mature envelope protein (Env) consists of a homotrimer of non-covalently associated gp120-gp41 heterodimers. The resulting complex protrudes from the virus surface as a spike. There seems to be as few as 10 spikes on the average virion. Surface protein gp120 interacts with host CD4, CCR5 and CXCR4. Gp120 also interacts with the C-type lectins CD209/DC-SIGN and CLEC4M/DC-SIGNR (collectively referred to as DC-SIGN(R)). Gp120 and gp41 interact with GalCer. Gp120 interacts with host ITGA4/ITGB7 complex; on CD4+ T-cells, this interaction results in rapid activation of integrin ITGAL/LFA-1, which facilitates efficient cell-to-cell spreading of HIV-1. Gp120 interacts with cell-associated heparan sulfate; this interaction increases virus infectivity on permissive cells and may be involved in infection of CD4- cells.</text>
</comment>
<feature type="transmembrane region" description="Helical" evidence="34">
    <location>
        <begin position="12"/>
        <end position="39"/>
    </location>
</feature>
<dbReference type="EMBL" id="JF320325">
    <property type="protein sequence ID" value="ADZ34428.1"/>
    <property type="molecule type" value="Genomic_RNA"/>
</dbReference>
<dbReference type="InterPro" id="IPR000777">
    <property type="entry name" value="HIV1_Gp120"/>
</dbReference>
<feature type="site" description="Cleavage; by host furin" evidence="33">
    <location>
        <begin position="516"/>
        <end position="517"/>
    </location>
</feature>
<dbReference type="EMBL" id="JF320318">
    <property type="protein sequence ID" value="ADZ34392.1"/>
    <property type="molecule type" value="Genomic_RNA"/>
</dbReference>
<evidence type="ECO:0000313" key="39">
    <source>
        <dbReference type="EMBL" id="ADZ34392.1"/>
    </source>
</evidence>
<feature type="disulfide bond" evidence="33">
    <location>
        <begin position="233"/>
        <end position="244"/>
    </location>
</feature>
<keyword evidence="9 33" id="KW-1032">Host cell membrane</keyword>
<dbReference type="Gene3D" id="1.10.287.210">
    <property type="match status" value="1"/>
</dbReference>
<dbReference type="FunFam" id="2.170.40.20:FF:000001">
    <property type="entry name" value="Envelope glycoprotein gp160"/>
    <property type="match status" value="1"/>
</dbReference>
<feature type="chain" id="PRO_5042639796" description="Envelope glycoprotein gp160" evidence="33">
    <location>
        <begin position="30"/>
        <end position="845"/>
    </location>
</feature>
<evidence type="ECO:0000256" key="25">
    <source>
        <dbReference type="ARBA" id="ARBA00023136"/>
    </source>
</evidence>
<comment type="domain">
    <text evidence="33">Some of the most genetically diverse regions of the viral genome are present in Env. They are called variable regions 1 through 5 (V1 through V5). Coreceptor usage of gp120 is determined mainly by the primary structure of the third variable region (V3) in the outer domain of gp120. The sequence of V3 determines which coreceptor, CCR5 and/or CXCR4 (corresponding to R5/macrophage, X4/T cell and R5X4/T cell and macrophage tropism), is used to trigger the fusion potential of the Env complex, and hence which cells the virus can infect. Binding to CCR5 involves a region adjacent in addition to V3.</text>
</comment>
<gene>
    <name evidence="33 38" type="primary">env</name>
</gene>
<dbReference type="SUPFAM" id="SSF58069">
    <property type="entry name" value="Virus ectodomain"/>
    <property type="match status" value="1"/>
</dbReference>
<evidence type="ECO:0000313" key="42">
    <source>
        <dbReference type="EMBL" id="ADZ34422.1"/>
    </source>
</evidence>
<evidence type="ECO:0000256" key="10">
    <source>
        <dbReference type="ARBA" id="ARBA00022570"/>
    </source>
</evidence>
<feature type="disulfide bond" evidence="33">
    <location>
        <begin position="223"/>
        <end position="252"/>
    </location>
</feature>
<keyword evidence="12 33" id="KW-1162">Viral penetration into host cytoplasm</keyword>
<evidence type="ECO:0000313" key="44">
    <source>
        <dbReference type="EMBL" id="ADZ34438.1"/>
    </source>
</evidence>
<evidence type="ECO:0000256" key="11">
    <source>
        <dbReference type="ARBA" id="ARBA00022581"/>
    </source>
</evidence>
<comment type="subunit">
    <text evidence="32">The mature envelope protein (Env) consists of a homotrimer of non-covalently associated gp120-gp41 heterodimers. The resulting complex protrudes from the virus surface as a spike. There seems to be as few as 10 spikes on the average virion. Interacts with host CD4, CCR5 and CXCR4. Gp120 also interacts with the C-type lectins CD209/DC-SIGN and CLEC4M/DC-SIGNR (collectively referred to as DC-SIGN(R)). Gp120 and gp41 interact with GalCer. Gp120 interacts with host ITGA4/ITGB7 complex; on CD4+ T-cells, this interaction results in rapid activation of integrin ITGAL/LFA-1, which facilitates efficient cell-to-cell spreading of HIV-1. Gp120 interacts with cell-associated heparan sulfate; this interaction increases virus infectivity on permissive cells and may be involved in infection of CD4- cells.</text>
</comment>
<dbReference type="EMBL" id="JF320327">
    <property type="protein sequence ID" value="ADZ34438.1"/>
    <property type="molecule type" value="Genomic_RNA"/>
</dbReference>
<keyword evidence="10 33" id="KW-1165">Clathrin-mediated endocytosis of virus by host</keyword>
<dbReference type="GO" id="GO:0019082">
    <property type="term" value="P:viral protein processing"/>
    <property type="evidence" value="ECO:0007669"/>
    <property type="project" value="UniProtKB-UniRule"/>
</dbReference>
<evidence type="ECO:0000256" key="33">
    <source>
        <dbReference type="HAMAP-Rule" id="MF_04083"/>
    </source>
</evidence>
<evidence type="ECO:0000256" key="24">
    <source>
        <dbReference type="ARBA" id="ARBA00023054"/>
    </source>
</evidence>
<keyword evidence="29 33" id="KW-0899">Viral immunoevasion</keyword>
<dbReference type="Pfam" id="PF00516">
    <property type="entry name" value="GP120"/>
    <property type="match status" value="2"/>
</dbReference>
<evidence type="ECO:0000256" key="15">
    <source>
        <dbReference type="ARBA" id="ARBA00022703"/>
    </source>
</evidence>
<keyword evidence="24 33" id="KW-0175">Coiled coil</keyword>
<feature type="topological domain" description="Cytoplasmic" evidence="33">
    <location>
        <begin position="711"/>
        <end position="845"/>
    </location>
</feature>
<dbReference type="GO" id="GO:0020002">
    <property type="term" value="C:host cell plasma membrane"/>
    <property type="evidence" value="ECO:0007669"/>
    <property type="project" value="UniProtKB-SubCell"/>
</dbReference>
<keyword evidence="14 33" id="KW-0812">Transmembrane</keyword>
<comment type="domain">
    <text evidence="33">The CD4-binding region is targeted by the antibody b12.</text>
</comment>
<dbReference type="GO" id="GO:0019062">
    <property type="term" value="P:virion attachment to host cell"/>
    <property type="evidence" value="ECO:0007669"/>
    <property type="project" value="UniProtKB-UniRule"/>
</dbReference>
<comment type="subcellular location">
    <molecule>Surface protein gp120</molecule>
    <subcellularLocation>
        <location evidence="33">Virion membrane</location>
        <topology evidence="33">Peripheral membrane protein</topology>
    </subcellularLocation>
    <subcellularLocation>
        <location evidence="33">Host cell membrane</location>
        <topology evidence="33">Peripheral membrane protein</topology>
    </subcellularLocation>
    <subcellularLocation>
        <location evidence="33">Host endosome membrane</location>
        <topology evidence="33">Single-pass type I membrane protein</topology>
    </subcellularLocation>
    <text evidence="33">The surface protein is not anchored to the viral envelope, but associates with the extravirion surface through its binding to TM. It is probably concentrated at the site of budding and incorporated into the virions possibly by contacts between the cytoplasmic tail of Env and the N-terminus of Gag.</text>
</comment>
<keyword evidence="28 33" id="KW-0325">Glycoprotein</keyword>
<comment type="PTM">
    <text evidence="33">Highly glycosylated by host. The high number of glycan on the protein is reffered to as 'glycan shield' because it contributes to hide protein sequence from adaptive immune system.</text>
</comment>
<evidence type="ECO:0000256" key="30">
    <source>
        <dbReference type="ARBA" id="ARBA00023288"/>
    </source>
</evidence>
<evidence type="ECO:0000256" key="22">
    <source>
        <dbReference type="ARBA" id="ARBA00022989"/>
    </source>
</evidence>
<evidence type="ECO:0000256" key="2">
    <source>
        <dbReference type="ARBA" id="ARBA00004433"/>
    </source>
</evidence>
<proteinExistence type="inferred from homology"/>
<feature type="coiled-coil region" evidence="33">
    <location>
        <begin position="638"/>
        <end position="672"/>
    </location>
</feature>
<dbReference type="FunFam" id="1.10.287.210:FF:000001">
    <property type="entry name" value="Envelope glycoprotein gp160"/>
    <property type="match status" value="1"/>
</dbReference>
<evidence type="ECO:0000256" key="14">
    <source>
        <dbReference type="ARBA" id="ARBA00022692"/>
    </source>
</evidence>
<feature type="lipid moiety-binding region" description="S-palmitoyl cysteine; by host" evidence="33">
    <location>
        <position position="842"/>
    </location>
</feature>
<evidence type="ECO:0000256" key="18">
    <source>
        <dbReference type="ARBA" id="ARBA00022844"/>
    </source>
</evidence>
<evidence type="ECO:0000256" key="7">
    <source>
        <dbReference type="ARBA" id="ARBA00022506"/>
    </source>
</evidence>
<keyword evidence="21 33" id="KW-1164">Virus endocytosis by host</keyword>
<feature type="region of interest" description="Disordered" evidence="35">
    <location>
        <begin position="721"/>
        <end position="743"/>
    </location>
</feature>
<evidence type="ECO:0000256" key="9">
    <source>
        <dbReference type="ARBA" id="ARBA00022511"/>
    </source>
</evidence>
<evidence type="ECO:0000256" key="32">
    <source>
        <dbReference type="ARBA" id="ARBA00062028"/>
    </source>
</evidence>
<keyword evidence="26 33" id="KW-0564">Palmitate</keyword>
<feature type="short sequence motif" description="YXXL motif; contains endocytosis signal" evidence="33">
    <location>
        <begin position="717"/>
        <end position="720"/>
    </location>
</feature>
<dbReference type="GO" id="GO:0052031">
    <property type="term" value="P:symbiont-mediated perturbation of host defense response"/>
    <property type="evidence" value="ECO:0007669"/>
    <property type="project" value="UniProtKB-UniRule"/>
</dbReference>
<dbReference type="Pfam" id="PF00517">
    <property type="entry name" value="GP41"/>
    <property type="match status" value="1"/>
</dbReference>
<organismHost>
    <name type="scientific">Homo sapiens</name>
    <name type="common">Human</name>
    <dbReference type="NCBI Taxonomy" id="9606"/>
</organismHost>
<dbReference type="Gene3D" id="1.20.5.490">
    <property type="entry name" value="Single helix bin"/>
    <property type="match status" value="1"/>
</dbReference>
<dbReference type="Gene3D" id="2.170.40.20">
    <property type="entry name" value="Human immunodeficiency virus 1, Gp160, envelope glycoprotein"/>
    <property type="match status" value="2"/>
</dbReference>
<dbReference type="InterPro" id="IPR037527">
    <property type="entry name" value="Gp160"/>
</dbReference>
<dbReference type="GO" id="GO:0075512">
    <property type="term" value="P:clathrin-dependent endocytosis of virus by host cell"/>
    <property type="evidence" value="ECO:0007669"/>
    <property type="project" value="UniProtKB-UniRule"/>
</dbReference>
<feature type="transmembrane region" description="Helical" evidence="34">
    <location>
        <begin position="517"/>
        <end position="542"/>
    </location>
</feature>
<evidence type="ECO:0000259" key="37">
    <source>
        <dbReference type="Pfam" id="PF00517"/>
    </source>
</evidence>
<dbReference type="SUPFAM" id="SSF56502">
    <property type="entry name" value="gp120 core"/>
    <property type="match status" value="2"/>
</dbReference>
<comment type="subcellular location">
    <subcellularLocation>
        <location evidence="3">Host cell membrane</location>
        <topology evidence="3">Peripheral membrane protein</topology>
    </subcellularLocation>
    <subcellularLocation>
        <location evidence="1">Host cell membrane</location>
        <topology evidence="1">Single-pass type I membrane protein</topology>
    </subcellularLocation>
    <subcellularLocation>
        <location evidence="2">Host endosome membrane</location>
        <topology evidence="2">Peripheral membrane protein</topology>
    </subcellularLocation>
    <subcellularLocation>
        <location evidence="5">Host endosome membrane</location>
        <topology evidence="5">Single-pass type I membrane protein</topology>
    </subcellularLocation>
    <subcellularLocation>
        <location evidence="6">Virion membrane</location>
        <topology evidence="6">Peripheral membrane protein</topology>
    </subcellularLocation>
    <subcellularLocation>
        <location evidence="4">Virion membrane</location>
        <topology evidence="4">Single-pass type I membrane protein</topology>
    </subcellularLocation>
</comment>
<dbReference type="FunFam" id="2.170.40.20:FF:000003">
    <property type="entry name" value="Envelope glycoprotein gp160"/>
    <property type="match status" value="1"/>
</dbReference>
<comment type="domain">
    <text evidence="33">The membrane proximal external region (MPER) present in gp41 is a tryptophan-rich region recognized by the antibodies 2F5, Z13, and 4E10. MPER seems to play a role in fusion.</text>
</comment>
<feature type="domain" description="Human immunodeficiency virus 1 envelope glycoprotein Gp120" evidence="36">
    <location>
        <begin position="149"/>
        <end position="516"/>
    </location>
</feature>
<comment type="domain">
    <text evidence="33 34">The 17 amino acids long immunosuppressive region is present in many retroviral envelope proteins. Synthetic peptides derived from this relatively conserved sequence inhibit immune function in vitro and in vivo.</text>
</comment>
<comment type="miscellaneous">
    <text evidence="33">Inhibitors targeting HIV-1 viral envelope proteins are used as antiretroviral drugs. Attachment of virions to the cell surface via non-specific interactions and CD4 binding can be blocked by inhibitors that include cyanovirin-N, cyclotriazadisulfonamide analogs, PRO 2000, TNX 355 and PRO 542. In addition, BMS 806 can block CD4-induced conformational changes. Env interactions with the coreceptor molecules can be targeted by CCR5 antagonists including SCH-D, maraviroc (UK 427857) and aplaviroc (GW 873140), and the CXCR4 antagonist AMD 070. Fusion of viral and cellular membranes can be inhibited by peptides such as enfuvirtide and tifuvirtide (T 1249). Resistance to inhibitors associated with mutations in Env are observed. Most of the time, single mutations confer only a modest reduction in drug susceptibility. Combination of several mutations is usually required to develop a high-level drug resistance.</text>
</comment>
<keyword evidence="15 33" id="KW-0053">Apoptosis</keyword>
<evidence type="ECO:0000256" key="5">
    <source>
        <dbReference type="ARBA" id="ARBA00004578"/>
    </source>
</evidence>
<comment type="PTM">
    <text evidence="33">Specific enzymatic cleavages in vivo yield mature proteins. Envelope glycoproteins are synthesized as a inactive precursor that is heavily N-glycosylated and processed likely by host cell furin in the Golgi to yield the mature SU and TM proteins. The cleavage site between SU and TM requires the minimal sequence [KR]-X-[KR]-R. About 2 of the 9 disulfide bonds of gp41 are reduced by P4HB/PDI, following binding to CD4 receptor.</text>
</comment>
<evidence type="ECO:0000256" key="34">
    <source>
        <dbReference type="RuleBase" id="RU363095"/>
    </source>
</evidence>
<evidence type="ECO:0000256" key="27">
    <source>
        <dbReference type="ARBA" id="ARBA00023157"/>
    </source>
</evidence>
<keyword evidence="16 33" id="KW-0732">Signal</keyword>
<feature type="disulfide bond" evidence="33">
    <location>
        <begin position="51"/>
        <end position="71"/>
    </location>
</feature>
<keyword evidence="18 33" id="KW-0946">Virion</keyword>
<feature type="region of interest" description="Immunosuppression" evidence="33">
    <location>
        <begin position="579"/>
        <end position="597"/>
    </location>
</feature>
<dbReference type="GO" id="GO:0005198">
    <property type="term" value="F:structural molecule activity"/>
    <property type="evidence" value="ECO:0007669"/>
    <property type="project" value="UniProtKB-UniRule"/>
</dbReference>
<keyword evidence="13 33" id="KW-0165">Cleavage on pair of basic residues</keyword>
<evidence type="ECO:0000256" key="31">
    <source>
        <dbReference type="ARBA" id="ARBA00023296"/>
    </source>
</evidence>
<feature type="transmembrane region" description="Helical" evidence="34">
    <location>
        <begin position="683"/>
        <end position="710"/>
    </location>
</feature>
<dbReference type="CDD" id="cd09909">
    <property type="entry name" value="HIV-1-like_HR1-HR2"/>
    <property type="match status" value="1"/>
</dbReference>
<evidence type="ECO:0000256" key="26">
    <source>
        <dbReference type="ARBA" id="ARBA00023139"/>
    </source>
</evidence>
<keyword evidence="17 33" id="KW-1161">Viral attachment to host cell</keyword>
<evidence type="ECO:0000256" key="8">
    <source>
        <dbReference type="ARBA" id="ARBA00022510"/>
    </source>
</evidence>
<comment type="caution">
    <text evidence="33 34">Lacks conserved residue(s) required for the propagation of feature annotation.</text>
</comment>
<comment type="function">
    <text evidence="33">Envelope glycoprotein gp160: Oligomerizes in the host endoplasmic reticulum into predominantly trimers. In a second time, gp160 transits in the host Golgi, where glycosylation is completed. The precursor is then proteolytically cleaved in the trans-Golgi and thereby activated by cellular furin or furin-like proteases to produce gp120 and gp41.</text>
</comment>
<comment type="function">
    <text evidence="33">Transmembrane protein gp41: Acts as a class I viral fusion protein. Under the current model, the protein has at least 3 conformational states: pre-fusion native state, pre-hairpin intermediate state, and post-fusion hairpin state. During fusion of viral and target intracellular membranes, the coiled coil regions (heptad repeats) assume a trimer-of-hairpins structure, positioning the fusion peptide in close proximity to the C-terminal region of the ectodomain. The formation of this structure appears to drive apposition and subsequent fusion of viral and target cell membranes. Complete fusion occurs in host cell endosomes and is dynamin-dependent, however some lipid transfer might occur at the plasma membrane. The virus undergoes clathrin-dependent internalization long before endosomal fusion, thus minimizing the surface exposure of conserved viral epitopes during fusion and reducing the efficacy of inhibitors targeting these epitopes. Membranes fusion leads to delivery of the nucleocapsid into the cytoplasm.</text>
</comment>
<organism evidence="38">
    <name type="scientific">Human immunodeficiency virus type 1</name>
    <name type="common">HIV-1</name>
    <dbReference type="NCBI Taxonomy" id="11676"/>
    <lineage>
        <taxon>Viruses</taxon>
        <taxon>Riboviria</taxon>
        <taxon>Pararnavirae</taxon>
        <taxon>Artverviricota</taxon>
        <taxon>Revtraviricetes</taxon>
        <taxon>Ortervirales</taxon>
        <taxon>Retroviridae</taxon>
        <taxon>Orthoretrovirinae</taxon>
        <taxon>Lentivirus</taxon>
        <taxon>Lentivirus humimdef1</taxon>
    </lineage>
</organism>
<comment type="PTM">
    <text evidence="33">Palmitoylation of the transmembrane protein and of Env polyprotein (prior to its proteolytic cleavage) is essential for their association with host cell membrane lipid rafts. Palmitoylation is therefore required for envelope trafficking to classical lipid rafts, but not for viral replication.</text>
</comment>
<accession>F1K6H6</accession>
<feature type="region of interest" description="MPER; binding to GalCer" evidence="33">
    <location>
        <begin position="667"/>
        <end position="688"/>
    </location>
</feature>
<keyword evidence="30 33" id="KW-0449">Lipoprotein</keyword>
<evidence type="ECO:0000256" key="29">
    <source>
        <dbReference type="ARBA" id="ARBA00023280"/>
    </source>
</evidence>
<evidence type="ECO:0000256" key="19">
    <source>
        <dbReference type="ARBA" id="ARBA00022870"/>
    </source>
</evidence>
<feature type="chain" id="PRO_5042639799" description="Transmembrane protein gp41" evidence="33">
    <location>
        <begin position="517"/>
        <end position="845"/>
    </location>
</feature>
<evidence type="ECO:0000256" key="6">
    <source>
        <dbReference type="ARBA" id="ARBA00004650"/>
    </source>
</evidence>
<feature type="region of interest" description="Fusion peptide" evidence="33">
    <location>
        <begin position="517"/>
        <end position="537"/>
    </location>
</feature>
<evidence type="ECO:0000256" key="1">
    <source>
        <dbReference type="ARBA" id="ARBA00004402"/>
    </source>
</evidence>
<comment type="similarity">
    <text evidence="33">Belongs to the HIV-1 env protein family.</text>
</comment>
<evidence type="ECO:0000256" key="16">
    <source>
        <dbReference type="ARBA" id="ARBA00022729"/>
    </source>
</evidence>
<keyword evidence="25 33" id="KW-0472">Membrane</keyword>
<evidence type="ECO:0000256" key="17">
    <source>
        <dbReference type="ARBA" id="ARBA00022804"/>
    </source>
</evidence>
<name>F1K6H6_HV1</name>
<keyword evidence="27 33" id="KW-1015">Disulfide bond</keyword>
<evidence type="ECO:0000256" key="4">
    <source>
        <dbReference type="ARBA" id="ARBA00004563"/>
    </source>
</evidence>
<feature type="region of interest" description="V5" evidence="33">
    <location>
        <begin position="466"/>
        <end position="476"/>
    </location>
</feature>
<dbReference type="GO" id="GO:0016020">
    <property type="term" value="C:membrane"/>
    <property type="evidence" value="ECO:0007669"/>
    <property type="project" value="UniProtKB-UniRule"/>
</dbReference>
<sequence>MRVKGIRKNYQHWWRGGILLLGILMICSANLWVTVYYGVPVWREANTTLFCASDAKAYDTEVHNVWATHACVPTDPNPQEVVLGNVTENFNVWKNNMVEQMHEDIISLWDQSLKPCVKLTPLCITLNCTDKLNLNNVTGEGDKLNLNNATEEIKNCSFNVTTNIRDKVQREYALFYKLDIVSIDDDKSNSTSYTNYRMISCNTSVITQACPKVSFEPIPIHYCAPAGFAILKCNDEKFNGSGPCKNVSTVQCTHGIRPVVSTQLLLNGSLAAEEVVIRSENFTNNAKNILVQLNASVKINCTRPGNNTRKGIHIGPGRAFYATGDITGDIRQAHCNISRAKWNDTLRQIAEKLREQYGNKTIIFTQPAGGDPEIVTHSFNCRGEFFYCNTSKLFNSTWNNSTWTWNETQESNTEGNDTIILPCRIKQIVNMWQEVGKAMYAPPISGQINCSSNITGLILARDGGNETYRNETFRPIGGDMRDNWRSELYKYKVVKIEPLGVAPTKAKRRVVQREKRAVGLGAMFLGFLGAAGSTMGAASVTLTVQARQLLSGIVQQQNNLLRAIEAQQHLLQLTVWGIKQLQARILAVERYLKDQQLLGIWGCSGKLICTTAVPWNASWSNKSYNQIWDNMTWMEWEREIANYTEEIYNLIEKSQNQQEKNEQELLALDKWASLWNWFDITKWLWYIKIFIMIVGGLIGLRIVFTVLSIVNRVRKGYSPLSFQTHHPAPGGPDRPEGIEEGGGDSDRYKSNPLVGGFLAIIWVDLRSLFLFSYHRLRDLLLIAARIVELLGRRGWEALKYLWNLLQYWSQELKNSAVNLLDTIAIAVAEGTDRIIEVVQRACRRE</sequence>
<dbReference type="GO" id="GO:0055036">
    <property type="term" value="C:virion membrane"/>
    <property type="evidence" value="ECO:0007669"/>
    <property type="project" value="UniProtKB-SubCell"/>
</dbReference>
<dbReference type="EMBL" id="JF320324">
    <property type="protein sequence ID" value="ADZ34422.1"/>
    <property type="molecule type" value="Genomic_RNA"/>
</dbReference>
<keyword evidence="31 33" id="KW-1160">Virus entry into host cell</keyword>
<evidence type="ECO:0000256" key="20">
    <source>
        <dbReference type="ARBA" id="ARBA00022879"/>
    </source>
</evidence>
<dbReference type="GO" id="GO:1903911">
    <property type="term" value="P:positive regulation of receptor clustering"/>
    <property type="evidence" value="ECO:0007669"/>
    <property type="project" value="UniProtKB-UniRule"/>
</dbReference>
<evidence type="ECO:0000259" key="36">
    <source>
        <dbReference type="Pfam" id="PF00516"/>
    </source>
</evidence>
<dbReference type="EMBL" id="JF320323">
    <property type="protein sequence ID" value="ADZ34416.1"/>
    <property type="molecule type" value="Genomic_RNA"/>
</dbReference>
<evidence type="ECO:0000256" key="13">
    <source>
        <dbReference type="ARBA" id="ARBA00022685"/>
    </source>
</evidence>
<evidence type="ECO:0000313" key="38">
    <source>
        <dbReference type="EMBL" id="ADZ34376.1"/>
    </source>
</evidence>
<evidence type="ECO:0000256" key="21">
    <source>
        <dbReference type="ARBA" id="ARBA00022890"/>
    </source>
</evidence>
<dbReference type="InterPro" id="IPR000328">
    <property type="entry name" value="GP41-like"/>
</dbReference>
<evidence type="ECO:0000256" key="35">
    <source>
        <dbReference type="SAM" id="MobiDB-lite"/>
    </source>
</evidence>
<evidence type="ECO:0000256" key="28">
    <source>
        <dbReference type="ARBA" id="ARBA00023180"/>
    </source>
</evidence>
<keyword evidence="22 33" id="KW-1133">Transmembrane helix</keyword>
<dbReference type="FunFam" id="1.20.5.490:FF:000001">
    <property type="entry name" value="Envelope glycoprotein gp160"/>
    <property type="match status" value="1"/>
</dbReference>
<dbReference type="EMBL" id="JF320320">
    <property type="protein sequence ID" value="ADZ34402.1"/>
    <property type="molecule type" value="Genomic_RNA"/>
</dbReference>
<protein>
    <recommendedName>
        <fullName evidence="33">Envelope glycoprotein gp160</fullName>
    </recommendedName>
    <alternativeName>
        <fullName evidence="33">Env polyprotein</fullName>
    </alternativeName>
    <component>
        <recommendedName>
            <fullName evidence="33">Surface protein gp120</fullName>
            <shortName evidence="33">SU</shortName>
        </recommendedName>
        <alternativeName>
            <fullName evidence="33">Glycoprotein 120</fullName>
            <shortName evidence="33">gp120</shortName>
        </alternativeName>
    </component>
    <component>
        <recommendedName>
            <fullName evidence="33">Transmembrane protein gp41</fullName>
            <shortName evidence="33">TM</shortName>
        </recommendedName>
        <alternativeName>
            <fullName evidence="33">Glycoprotein 41</fullName>
            <shortName evidence="33">gp41</shortName>
        </alternativeName>
    </component>
</protein>
<dbReference type="GO" id="GO:0039654">
    <property type="term" value="P:fusion of virus membrane with host endosome membrane"/>
    <property type="evidence" value="ECO:0007669"/>
    <property type="project" value="UniProtKB-UniRule"/>
</dbReference>
<dbReference type="GO" id="GO:0019064">
    <property type="term" value="P:fusion of virus membrane with host plasma membrane"/>
    <property type="evidence" value="ECO:0007669"/>
    <property type="project" value="UniProtKB-UniRule"/>
</dbReference>
<evidence type="ECO:0000256" key="12">
    <source>
        <dbReference type="ARBA" id="ARBA00022595"/>
    </source>
</evidence>
<dbReference type="GO" id="GO:1903908">
    <property type="term" value="P:positive regulation of plasma membrane raft polarization"/>
    <property type="evidence" value="ECO:0007669"/>
    <property type="project" value="UniProtKB-UniRule"/>
</dbReference>
<keyword evidence="23 33" id="KW-1039">Host endosome</keyword>